<feature type="non-terminal residue" evidence="1">
    <location>
        <position position="153"/>
    </location>
</feature>
<evidence type="ECO:0000313" key="2">
    <source>
        <dbReference type="Proteomes" id="UP001283361"/>
    </source>
</evidence>
<reference evidence="1" key="1">
    <citation type="journal article" date="2023" name="G3 (Bethesda)">
        <title>A reference genome for the long-term kleptoplast-retaining sea slug Elysia crispata morphotype clarki.</title>
        <authorList>
            <person name="Eastman K.E."/>
            <person name="Pendleton A.L."/>
            <person name="Shaikh M.A."/>
            <person name="Suttiyut T."/>
            <person name="Ogas R."/>
            <person name="Tomko P."/>
            <person name="Gavelis G."/>
            <person name="Widhalm J.R."/>
            <person name="Wisecaver J.H."/>
        </authorList>
    </citation>
    <scope>NUCLEOTIDE SEQUENCE</scope>
    <source>
        <strain evidence="1">ECLA1</strain>
    </source>
</reference>
<dbReference type="AlphaFoldDB" id="A0AAE1DS41"/>
<comment type="caution">
    <text evidence="1">The sequence shown here is derived from an EMBL/GenBank/DDBJ whole genome shotgun (WGS) entry which is preliminary data.</text>
</comment>
<organism evidence="1 2">
    <name type="scientific">Elysia crispata</name>
    <name type="common">lettuce slug</name>
    <dbReference type="NCBI Taxonomy" id="231223"/>
    <lineage>
        <taxon>Eukaryota</taxon>
        <taxon>Metazoa</taxon>
        <taxon>Spiralia</taxon>
        <taxon>Lophotrochozoa</taxon>
        <taxon>Mollusca</taxon>
        <taxon>Gastropoda</taxon>
        <taxon>Heterobranchia</taxon>
        <taxon>Euthyneura</taxon>
        <taxon>Panpulmonata</taxon>
        <taxon>Sacoglossa</taxon>
        <taxon>Placobranchoidea</taxon>
        <taxon>Plakobranchidae</taxon>
        <taxon>Elysia</taxon>
    </lineage>
</organism>
<protein>
    <submittedName>
        <fullName evidence="1">Uncharacterized protein</fullName>
    </submittedName>
</protein>
<keyword evidence="2" id="KW-1185">Reference proteome</keyword>
<evidence type="ECO:0000313" key="1">
    <source>
        <dbReference type="EMBL" id="KAK3780991.1"/>
    </source>
</evidence>
<sequence length="153" mass="16775">GKAPLIYGIPGGNLFVCTANVNLSQTKTISSTSLPGLPDLWLLDDQKRGSNQKNVADTPVKWTETQLVEVAPRNHARVNLKGLTASTKPQKEVTEWSRLTGDSDVSWPAGWSRDAQNRDVDLGTTTLYRMDCHSNVIRMSGEKLGIWGRGQNA</sequence>
<dbReference type="EMBL" id="JAWDGP010002675">
    <property type="protein sequence ID" value="KAK3780991.1"/>
    <property type="molecule type" value="Genomic_DNA"/>
</dbReference>
<accession>A0AAE1DS41</accession>
<dbReference type="Proteomes" id="UP001283361">
    <property type="component" value="Unassembled WGS sequence"/>
</dbReference>
<proteinExistence type="predicted"/>
<name>A0AAE1DS41_9GAST</name>
<gene>
    <name evidence="1" type="ORF">RRG08_052138</name>
</gene>